<reference evidence="2 3" key="1">
    <citation type="submission" date="2018-02" db="EMBL/GenBank/DDBJ databases">
        <title>novel marine gammaproteobacteria from coastal saline agro ecosystem.</title>
        <authorList>
            <person name="Krishnan R."/>
            <person name="Ramesh Kumar N."/>
        </authorList>
    </citation>
    <scope>NUCLEOTIDE SEQUENCE [LARGE SCALE GENOMIC DNA]</scope>
    <source>
        <strain evidence="2 3">228</strain>
    </source>
</reference>
<evidence type="ECO:0000313" key="2">
    <source>
        <dbReference type="EMBL" id="PPC77607.1"/>
    </source>
</evidence>
<protein>
    <recommendedName>
        <fullName evidence="4">Conjugal transfer protein TraL</fullName>
    </recommendedName>
</protein>
<feature type="chain" id="PRO_5015633180" description="Conjugal transfer protein TraL" evidence="1">
    <location>
        <begin position="31"/>
        <end position="221"/>
    </location>
</feature>
<keyword evidence="1" id="KW-0732">Signal</keyword>
<feature type="signal peptide" evidence="1">
    <location>
        <begin position="1"/>
        <end position="30"/>
    </location>
</feature>
<proteinExistence type="predicted"/>
<name>A0A2S5KRW9_9PROT</name>
<dbReference type="Proteomes" id="UP000238196">
    <property type="component" value="Unassembled WGS sequence"/>
</dbReference>
<evidence type="ECO:0000313" key="3">
    <source>
        <dbReference type="Proteomes" id="UP000238196"/>
    </source>
</evidence>
<dbReference type="EMBL" id="PRLP01000029">
    <property type="protein sequence ID" value="PPC77607.1"/>
    <property type="molecule type" value="Genomic_DNA"/>
</dbReference>
<accession>A0A2S5KRW9</accession>
<comment type="caution">
    <text evidence="2">The sequence shown here is derived from an EMBL/GenBank/DDBJ whole genome shotgun (WGS) entry which is preliminary data.</text>
</comment>
<organism evidence="2 3">
    <name type="scientific">Proteobacteria bacterium 228</name>
    <dbReference type="NCBI Taxonomy" id="2083153"/>
    <lineage>
        <taxon>Bacteria</taxon>
        <taxon>Pseudomonadati</taxon>
        <taxon>Pseudomonadota</taxon>
    </lineage>
</organism>
<sequence length="221" mass="22310">MKVYRSLKHTVVFTVLTVSLQLPVVPTVFAATASSSETCISSQLKDAIYTAKKAAAVKVYQDHMASAPIDPQTITKTSCYEQLAKIGAVANISLPSLLGGAMSAIVDKVMEYACQVATTYVTNEVNAIGSSVTGPFGLGSVSLGGSTDGSSGVSVTTTDVDWAGIAEQVGKTVVNSTSGSMSGAISNPVNEALNIPVTVPGGTVSGAANSAASSALDSILK</sequence>
<dbReference type="AlphaFoldDB" id="A0A2S5KRW9"/>
<evidence type="ECO:0000256" key="1">
    <source>
        <dbReference type="SAM" id="SignalP"/>
    </source>
</evidence>
<gene>
    <name evidence="2" type="ORF">C4K68_09620</name>
</gene>
<evidence type="ECO:0008006" key="4">
    <source>
        <dbReference type="Google" id="ProtNLM"/>
    </source>
</evidence>